<protein>
    <submittedName>
        <fullName evidence="2">Nuclear transport factor 2 family protein</fullName>
    </submittedName>
</protein>
<name>A0ABS5VL99_9BACT</name>
<dbReference type="SUPFAM" id="SSF54427">
    <property type="entry name" value="NTF2-like"/>
    <property type="match status" value="1"/>
</dbReference>
<dbReference type="Proteomes" id="UP000772618">
    <property type="component" value="Unassembled WGS sequence"/>
</dbReference>
<dbReference type="EMBL" id="JAHESD010000004">
    <property type="protein sequence ID" value="MBT1702212.1"/>
    <property type="molecule type" value="Genomic_DNA"/>
</dbReference>
<evidence type="ECO:0000313" key="2">
    <source>
        <dbReference type="EMBL" id="MBT1702212.1"/>
    </source>
</evidence>
<dbReference type="Gene3D" id="3.10.450.50">
    <property type="match status" value="1"/>
</dbReference>
<sequence>MTTQEIAERLAAYCRKGDWDGAQQELYDESAVSIEPYATPDFEKETMGLNAIHAKGKKFDEMIEQMHSIEVSQPLIAGNSIAFTLQMDVTMKGKGRMKAPELCVYVVRDGKIISEQFFV</sequence>
<proteinExistence type="predicted"/>
<comment type="caution">
    <text evidence="2">The sequence shown here is derived from an EMBL/GenBank/DDBJ whole genome shotgun (WGS) entry which is preliminary data.</text>
</comment>
<dbReference type="InterPro" id="IPR032710">
    <property type="entry name" value="NTF2-like_dom_sf"/>
</dbReference>
<evidence type="ECO:0000313" key="3">
    <source>
        <dbReference type="Proteomes" id="UP000772618"/>
    </source>
</evidence>
<dbReference type="RefSeq" id="WP_254151990.1">
    <property type="nucleotide sequence ID" value="NZ_JAHESD010000004.1"/>
</dbReference>
<dbReference type="Pfam" id="PF20409">
    <property type="entry name" value="SnoaL_5"/>
    <property type="match status" value="1"/>
</dbReference>
<organism evidence="2 3">
    <name type="scientific">Chryseosolibacter indicus</name>
    <dbReference type="NCBI Taxonomy" id="2782351"/>
    <lineage>
        <taxon>Bacteria</taxon>
        <taxon>Pseudomonadati</taxon>
        <taxon>Bacteroidota</taxon>
        <taxon>Cytophagia</taxon>
        <taxon>Cytophagales</taxon>
        <taxon>Chryseotaleaceae</taxon>
        <taxon>Chryseosolibacter</taxon>
    </lineage>
</organism>
<feature type="domain" description="SnoaL-like" evidence="1">
    <location>
        <begin position="1"/>
        <end position="118"/>
    </location>
</feature>
<accession>A0ABS5VL99</accession>
<evidence type="ECO:0000259" key="1">
    <source>
        <dbReference type="Pfam" id="PF20409"/>
    </source>
</evidence>
<reference evidence="2 3" key="1">
    <citation type="submission" date="2021-05" db="EMBL/GenBank/DDBJ databases">
        <title>A Polyphasic approach of four new species of the genus Ohtaekwangia: Ohtaekwangia histidinii sp. nov., Ohtaekwangia cretensis sp. nov., Ohtaekwangia indiensis sp. nov., Ohtaekwangia reichenbachii sp. nov. from diverse environment.</title>
        <authorList>
            <person name="Octaviana S."/>
        </authorList>
    </citation>
    <scope>NUCLEOTIDE SEQUENCE [LARGE SCALE GENOMIC DNA]</scope>
    <source>
        <strain evidence="2 3">PWU20</strain>
    </source>
</reference>
<gene>
    <name evidence="2" type="ORF">KK060_02920</name>
</gene>
<dbReference type="InterPro" id="IPR046860">
    <property type="entry name" value="SnoaL_5"/>
</dbReference>
<keyword evidence="3" id="KW-1185">Reference proteome</keyword>